<protein>
    <submittedName>
        <fullName evidence="2">Uncharacterized protein</fullName>
    </submittedName>
</protein>
<feature type="compositionally biased region" description="Basic residues" evidence="1">
    <location>
        <begin position="249"/>
        <end position="258"/>
    </location>
</feature>
<comment type="caution">
    <text evidence="2">The sequence shown here is derived from an EMBL/GenBank/DDBJ whole genome shotgun (WGS) entry which is preliminary data.</text>
</comment>
<feature type="compositionally biased region" description="Basic and acidic residues" evidence="1">
    <location>
        <begin position="279"/>
        <end position="298"/>
    </location>
</feature>
<organism evidence="2 3">
    <name type="scientific">Periplaneta americana</name>
    <name type="common">American cockroach</name>
    <name type="synonym">Blatta americana</name>
    <dbReference type="NCBI Taxonomy" id="6978"/>
    <lineage>
        <taxon>Eukaryota</taxon>
        <taxon>Metazoa</taxon>
        <taxon>Ecdysozoa</taxon>
        <taxon>Arthropoda</taxon>
        <taxon>Hexapoda</taxon>
        <taxon>Insecta</taxon>
        <taxon>Pterygota</taxon>
        <taxon>Neoptera</taxon>
        <taxon>Polyneoptera</taxon>
        <taxon>Dictyoptera</taxon>
        <taxon>Blattodea</taxon>
        <taxon>Blattoidea</taxon>
        <taxon>Blattidae</taxon>
        <taxon>Blattinae</taxon>
        <taxon>Periplaneta</taxon>
    </lineage>
</organism>
<evidence type="ECO:0000256" key="1">
    <source>
        <dbReference type="SAM" id="MobiDB-lite"/>
    </source>
</evidence>
<sequence>MIIQSIVEGILTYGAKEWTLVESYKSKVQAVEKSGIKRGKKVSRCQPKAKKMKDVERLLAKHYENNWRDLDILAFYRNVLHKTVGNRPVTGGDGDEEEEEEERKTQCWETGGERPLGRPRRRWEDNIKMDLRDYDDRDWINLQDRDRWRAFNEPSVSFKSHFDVLQYEQHDLYVTTDEQMDLHCEQQQEAMERILFEKEKEERADEFLSSKEIKEMCKKWEEVEKKEKEKEMKKDYEKEQKKKEEKEVKKRNRRKKIGRDKERRKGNEEERNGIHKKGERGGEERLEKEQKKKSLPKGEKKKRKEKEDYETVQKKKRRKEEKD</sequence>
<evidence type="ECO:0000313" key="3">
    <source>
        <dbReference type="Proteomes" id="UP001148838"/>
    </source>
</evidence>
<reference evidence="2 3" key="1">
    <citation type="journal article" date="2022" name="Allergy">
        <title>Genome assembly and annotation of Periplaneta americana reveal a comprehensive cockroach allergen profile.</title>
        <authorList>
            <person name="Wang L."/>
            <person name="Xiong Q."/>
            <person name="Saelim N."/>
            <person name="Wang L."/>
            <person name="Nong W."/>
            <person name="Wan A.T."/>
            <person name="Shi M."/>
            <person name="Liu X."/>
            <person name="Cao Q."/>
            <person name="Hui J.H.L."/>
            <person name="Sookrung N."/>
            <person name="Leung T.F."/>
            <person name="Tungtrongchitr A."/>
            <person name="Tsui S.K.W."/>
        </authorList>
    </citation>
    <scope>NUCLEOTIDE SEQUENCE [LARGE SCALE GENOMIC DNA]</scope>
    <source>
        <strain evidence="2">PWHHKU_190912</strain>
    </source>
</reference>
<accession>A0ABQ8SB28</accession>
<keyword evidence="3" id="KW-1185">Reference proteome</keyword>
<feature type="compositionally biased region" description="Basic and acidic residues" evidence="1">
    <location>
        <begin position="259"/>
        <end position="273"/>
    </location>
</feature>
<feature type="compositionally biased region" description="Basic and acidic residues" evidence="1">
    <location>
        <begin position="224"/>
        <end position="248"/>
    </location>
</feature>
<feature type="region of interest" description="Disordered" evidence="1">
    <location>
        <begin position="224"/>
        <end position="323"/>
    </location>
</feature>
<feature type="region of interest" description="Disordered" evidence="1">
    <location>
        <begin position="86"/>
        <end position="115"/>
    </location>
</feature>
<evidence type="ECO:0000313" key="2">
    <source>
        <dbReference type="EMBL" id="KAJ4430950.1"/>
    </source>
</evidence>
<gene>
    <name evidence="2" type="ORF">ANN_19543</name>
</gene>
<dbReference type="Proteomes" id="UP001148838">
    <property type="component" value="Unassembled WGS sequence"/>
</dbReference>
<feature type="compositionally biased region" description="Basic residues" evidence="1">
    <location>
        <begin position="314"/>
        <end position="323"/>
    </location>
</feature>
<feature type="compositionally biased region" description="Basic and acidic residues" evidence="1">
    <location>
        <begin position="102"/>
        <end position="115"/>
    </location>
</feature>
<proteinExistence type="predicted"/>
<name>A0ABQ8SB28_PERAM</name>
<dbReference type="EMBL" id="JAJSOF020000031">
    <property type="protein sequence ID" value="KAJ4430950.1"/>
    <property type="molecule type" value="Genomic_DNA"/>
</dbReference>